<dbReference type="OrthoDB" id="3942738at2759"/>
<evidence type="ECO:0008006" key="3">
    <source>
        <dbReference type="Google" id="ProtNLM"/>
    </source>
</evidence>
<evidence type="ECO:0000313" key="2">
    <source>
        <dbReference type="Proteomes" id="UP000800038"/>
    </source>
</evidence>
<proteinExistence type="predicted"/>
<accession>A0A6A5SDZ7</accession>
<protein>
    <recommendedName>
        <fullName evidence="3">HTH psq-type domain-containing protein</fullName>
    </recommendedName>
</protein>
<dbReference type="InterPro" id="IPR009057">
    <property type="entry name" value="Homeodomain-like_sf"/>
</dbReference>
<dbReference type="AlphaFoldDB" id="A0A6A5SDZ7"/>
<evidence type="ECO:0000313" key="1">
    <source>
        <dbReference type="EMBL" id="KAF1937719.1"/>
    </source>
</evidence>
<name>A0A6A5SDZ7_9PLEO</name>
<keyword evidence="2" id="KW-1185">Reference proteome</keyword>
<sequence length="57" mass="6596">MAPIDDAIAAINLLEPGEHFPYRSYARKFNVPYSTLTQRHKGCQRPREAKHCNQQIL</sequence>
<gene>
    <name evidence="1" type="ORF">EJ02DRAFT_458509</name>
</gene>
<dbReference type="SUPFAM" id="SSF46689">
    <property type="entry name" value="Homeodomain-like"/>
    <property type="match status" value="1"/>
</dbReference>
<reference evidence="1" key="1">
    <citation type="journal article" date="2020" name="Stud. Mycol.">
        <title>101 Dothideomycetes genomes: a test case for predicting lifestyles and emergence of pathogens.</title>
        <authorList>
            <person name="Haridas S."/>
            <person name="Albert R."/>
            <person name="Binder M."/>
            <person name="Bloem J."/>
            <person name="Labutti K."/>
            <person name="Salamov A."/>
            <person name="Andreopoulos B."/>
            <person name="Baker S."/>
            <person name="Barry K."/>
            <person name="Bills G."/>
            <person name="Bluhm B."/>
            <person name="Cannon C."/>
            <person name="Castanera R."/>
            <person name="Culley D."/>
            <person name="Daum C."/>
            <person name="Ezra D."/>
            <person name="Gonzalez J."/>
            <person name="Henrissat B."/>
            <person name="Kuo A."/>
            <person name="Liang C."/>
            <person name="Lipzen A."/>
            <person name="Lutzoni F."/>
            <person name="Magnuson J."/>
            <person name="Mondo S."/>
            <person name="Nolan M."/>
            <person name="Ohm R."/>
            <person name="Pangilinan J."/>
            <person name="Park H.-J."/>
            <person name="Ramirez L."/>
            <person name="Alfaro M."/>
            <person name="Sun H."/>
            <person name="Tritt A."/>
            <person name="Yoshinaga Y."/>
            <person name="Zwiers L.-H."/>
            <person name="Turgeon B."/>
            <person name="Goodwin S."/>
            <person name="Spatafora J."/>
            <person name="Crous P."/>
            <person name="Grigoriev I."/>
        </authorList>
    </citation>
    <scope>NUCLEOTIDE SEQUENCE</scope>
    <source>
        <strain evidence="1">CBS 161.51</strain>
    </source>
</reference>
<dbReference type="EMBL" id="ML976128">
    <property type="protein sequence ID" value="KAF1937719.1"/>
    <property type="molecule type" value="Genomic_DNA"/>
</dbReference>
<organism evidence="1 2">
    <name type="scientific">Clathrospora elynae</name>
    <dbReference type="NCBI Taxonomy" id="706981"/>
    <lineage>
        <taxon>Eukaryota</taxon>
        <taxon>Fungi</taxon>
        <taxon>Dikarya</taxon>
        <taxon>Ascomycota</taxon>
        <taxon>Pezizomycotina</taxon>
        <taxon>Dothideomycetes</taxon>
        <taxon>Pleosporomycetidae</taxon>
        <taxon>Pleosporales</taxon>
        <taxon>Diademaceae</taxon>
        <taxon>Clathrospora</taxon>
    </lineage>
</organism>
<dbReference type="Proteomes" id="UP000800038">
    <property type="component" value="Unassembled WGS sequence"/>
</dbReference>